<evidence type="ECO:0000256" key="3">
    <source>
        <dbReference type="ARBA" id="ARBA00023125"/>
    </source>
</evidence>
<dbReference type="Pfam" id="PF00126">
    <property type="entry name" value="HTH_1"/>
    <property type="match status" value="1"/>
</dbReference>
<evidence type="ECO:0000256" key="2">
    <source>
        <dbReference type="ARBA" id="ARBA00023015"/>
    </source>
</evidence>
<dbReference type="Gene3D" id="3.40.190.290">
    <property type="match status" value="1"/>
</dbReference>
<comment type="caution">
    <text evidence="6">The sequence shown here is derived from an EMBL/GenBank/DDBJ whole genome shotgun (WGS) entry which is preliminary data.</text>
</comment>
<keyword evidence="3" id="KW-0238">DNA-binding</keyword>
<evidence type="ECO:0000256" key="1">
    <source>
        <dbReference type="ARBA" id="ARBA00009437"/>
    </source>
</evidence>
<dbReference type="InterPro" id="IPR036390">
    <property type="entry name" value="WH_DNA-bd_sf"/>
</dbReference>
<dbReference type="PANTHER" id="PTHR30126">
    <property type="entry name" value="HTH-TYPE TRANSCRIPTIONAL REGULATOR"/>
    <property type="match status" value="1"/>
</dbReference>
<evidence type="ECO:0000259" key="5">
    <source>
        <dbReference type="PROSITE" id="PS50931"/>
    </source>
</evidence>
<gene>
    <name evidence="6" type="ORF">GH808_09515</name>
</gene>
<feature type="domain" description="HTH lysR-type" evidence="5">
    <location>
        <begin position="1"/>
        <end position="58"/>
    </location>
</feature>
<dbReference type="PRINTS" id="PR00039">
    <property type="entry name" value="HTHLYSR"/>
</dbReference>
<dbReference type="InterPro" id="IPR005119">
    <property type="entry name" value="LysR_subst-bd"/>
</dbReference>
<proteinExistence type="inferred from homology"/>
<dbReference type="PANTHER" id="PTHR30126:SF64">
    <property type="entry name" value="HTH-TYPE TRANSCRIPTIONAL REGULATOR CITR"/>
    <property type="match status" value="1"/>
</dbReference>
<keyword evidence="7" id="KW-1185">Reference proteome</keyword>
<dbReference type="SUPFAM" id="SSF53850">
    <property type="entry name" value="Periplasmic binding protein-like II"/>
    <property type="match status" value="1"/>
</dbReference>
<dbReference type="Gene3D" id="1.10.10.10">
    <property type="entry name" value="Winged helix-like DNA-binding domain superfamily/Winged helix DNA-binding domain"/>
    <property type="match status" value="1"/>
</dbReference>
<dbReference type="EMBL" id="WJBC01000012">
    <property type="protein sequence ID" value="MBC3804666.1"/>
    <property type="molecule type" value="Genomic_DNA"/>
</dbReference>
<dbReference type="InterPro" id="IPR036388">
    <property type="entry name" value="WH-like_DNA-bd_sf"/>
</dbReference>
<organism evidence="6 7">
    <name type="scientific">Acetobacterium fimetarium</name>
    <dbReference type="NCBI Taxonomy" id="52691"/>
    <lineage>
        <taxon>Bacteria</taxon>
        <taxon>Bacillati</taxon>
        <taxon>Bacillota</taxon>
        <taxon>Clostridia</taxon>
        <taxon>Eubacteriales</taxon>
        <taxon>Eubacteriaceae</taxon>
        <taxon>Acetobacterium</taxon>
    </lineage>
</organism>
<evidence type="ECO:0000313" key="7">
    <source>
        <dbReference type="Proteomes" id="UP000603234"/>
    </source>
</evidence>
<dbReference type="RefSeq" id="WP_186842550.1">
    <property type="nucleotide sequence ID" value="NZ_WJBC01000012.1"/>
</dbReference>
<dbReference type="SUPFAM" id="SSF46785">
    <property type="entry name" value="Winged helix' DNA-binding domain"/>
    <property type="match status" value="1"/>
</dbReference>
<dbReference type="Pfam" id="PF03466">
    <property type="entry name" value="LysR_substrate"/>
    <property type="match status" value="1"/>
</dbReference>
<evidence type="ECO:0000256" key="4">
    <source>
        <dbReference type="ARBA" id="ARBA00023163"/>
    </source>
</evidence>
<keyword evidence="2" id="KW-0805">Transcription regulation</keyword>
<reference evidence="6 7" key="1">
    <citation type="journal article" date="2020" name="mSystems">
        <title>Defining Genomic and Predicted Metabolic Features of the Acetobacterium Genus.</title>
        <authorList>
            <person name="Ross D.E."/>
            <person name="Marshall C.W."/>
            <person name="Gulliver D."/>
            <person name="May H.D."/>
            <person name="Norman R.S."/>
        </authorList>
    </citation>
    <scope>NUCLEOTIDE SEQUENCE [LARGE SCALE GENOMIC DNA]</scope>
    <source>
        <strain evidence="6 7">DSM 8238</strain>
    </source>
</reference>
<dbReference type="Proteomes" id="UP000603234">
    <property type="component" value="Unassembled WGS sequence"/>
</dbReference>
<comment type="similarity">
    <text evidence="1">Belongs to the LysR transcriptional regulatory family.</text>
</comment>
<accession>A0ABR6WVP3</accession>
<protein>
    <submittedName>
        <fullName evidence="6">LysR family transcriptional regulator</fullName>
    </submittedName>
</protein>
<sequence length="292" mass="33521">MRLSNLNTFVKVMKFKSISRAAQELHLTQPAVTKQIKALEEYYGVVLTQRQDNQVIPTREGKKLYGYAVSILTENCELLNAFKSELDDSSGHIELMASNYPSQYIVPALITEMSGINEKMTYSIRTSHSQDVYYHVKNGIYTAGFVGSKKNYPNIEILEIDTSDMVLVGVAEKYGWLKESPEKIKDQIFVLRTKGSATLQEVKKHLDLSKMDRIRAFIECDSNELVERLIRSGAGIGYYFEGAIRKYIDDGSLTVLDDKRISRKFYYIYNTQRYKSIAENAFHNHVIKKYSK</sequence>
<keyword evidence="4" id="KW-0804">Transcription</keyword>
<evidence type="ECO:0000313" key="6">
    <source>
        <dbReference type="EMBL" id="MBC3804666.1"/>
    </source>
</evidence>
<dbReference type="InterPro" id="IPR000847">
    <property type="entry name" value="LysR_HTH_N"/>
</dbReference>
<name>A0ABR6WVP3_9FIRM</name>
<dbReference type="PROSITE" id="PS50931">
    <property type="entry name" value="HTH_LYSR"/>
    <property type="match status" value="1"/>
</dbReference>